<reference evidence="2 3" key="1">
    <citation type="submission" date="2019-07" db="EMBL/GenBank/DDBJ databases">
        <title>Whole genome shotgun sequence of Marinococcus halophilus NBRC 102359.</title>
        <authorList>
            <person name="Hosoyama A."/>
            <person name="Uohara A."/>
            <person name="Ohji S."/>
            <person name="Ichikawa N."/>
        </authorList>
    </citation>
    <scope>NUCLEOTIDE SEQUENCE [LARGE SCALE GENOMIC DNA]</scope>
    <source>
        <strain evidence="2 3">NBRC 102359</strain>
    </source>
</reference>
<dbReference type="EMBL" id="BJUN01000001">
    <property type="protein sequence ID" value="GEK57176.1"/>
    <property type="molecule type" value="Genomic_DNA"/>
</dbReference>
<dbReference type="AlphaFoldDB" id="A0A510Y1J2"/>
<keyword evidence="1" id="KW-0472">Membrane</keyword>
<accession>A0A510Y1J2</accession>
<evidence type="ECO:0000313" key="2">
    <source>
        <dbReference type="EMBL" id="GEK57176.1"/>
    </source>
</evidence>
<sequence length="55" mass="6373">MKLLNTTDYVIIAFWVFVLFLIDFGDMTFIDYFVIIAGVIYFAALAARIFLKRGD</sequence>
<dbReference type="RefSeq" id="WP_158219039.1">
    <property type="nucleotide sequence ID" value="NZ_NPFA01000002.1"/>
</dbReference>
<keyword evidence="1" id="KW-1133">Transmembrane helix</keyword>
<organism evidence="2 3">
    <name type="scientific">Marinococcus halophilus</name>
    <dbReference type="NCBI Taxonomy" id="1371"/>
    <lineage>
        <taxon>Bacteria</taxon>
        <taxon>Bacillati</taxon>
        <taxon>Bacillota</taxon>
        <taxon>Bacilli</taxon>
        <taxon>Bacillales</taxon>
        <taxon>Bacillaceae</taxon>
        <taxon>Marinococcus</taxon>
    </lineage>
</organism>
<name>A0A510Y1J2_MARHA</name>
<gene>
    <name evidence="2" type="ORF">MHA01_00810</name>
</gene>
<dbReference type="Proteomes" id="UP000321051">
    <property type="component" value="Unassembled WGS sequence"/>
</dbReference>
<evidence type="ECO:0000256" key="1">
    <source>
        <dbReference type="SAM" id="Phobius"/>
    </source>
</evidence>
<proteinExistence type="predicted"/>
<evidence type="ECO:0000313" key="3">
    <source>
        <dbReference type="Proteomes" id="UP000321051"/>
    </source>
</evidence>
<comment type="caution">
    <text evidence="2">The sequence shown here is derived from an EMBL/GenBank/DDBJ whole genome shotgun (WGS) entry which is preliminary data.</text>
</comment>
<protein>
    <submittedName>
        <fullName evidence="2">Uncharacterized protein</fullName>
    </submittedName>
</protein>
<feature type="transmembrane region" description="Helical" evidence="1">
    <location>
        <begin position="30"/>
        <end position="51"/>
    </location>
</feature>
<keyword evidence="3" id="KW-1185">Reference proteome</keyword>
<feature type="transmembrane region" description="Helical" evidence="1">
    <location>
        <begin position="7"/>
        <end position="24"/>
    </location>
</feature>
<keyword evidence="1" id="KW-0812">Transmembrane</keyword>